<dbReference type="PANTHER" id="PTHR11728">
    <property type="entry name" value="GLYCEROL-3-PHOSPHATE DEHYDROGENASE"/>
    <property type="match status" value="1"/>
</dbReference>
<dbReference type="PRINTS" id="PR00077">
    <property type="entry name" value="GPDHDRGNASE"/>
</dbReference>
<keyword evidence="7 8" id="KW-0520">NAD</keyword>
<evidence type="ECO:0000256" key="2">
    <source>
        <dbReference type="ARBA" id="ARBA00022516"/>
    </source>
</evidence>
<dbReference type="SUPFAM" id="SSF51735">
    <property type="entry name" value="NAD(P)-binding Rossmann-fold domains"/>
    <property type="match status" value="1"/>
</dbReference>
<comment type="pathway">
    <text evidence="7">Membrane lipid metabolism; glycerophospholipid metabolism.</text>
</comment>
<keyword evidence="5 7" id="KW-0594">Phospholipid biosynthesis</keyword>
<feature type="binding site" evidence="7">
    <location>
        <position position="281"/>
    </location>
    <ligand>
        <name>NADPH</name>
        <dbReference type="ChEBI" id="CHEBI:57783"/>
    </ligand>
</feature>
<comment type="caution">
    <text evidence="7">Lacks conserved residue(s) required for the propagation of feature annotation.</text>
</comment>
<name>A0ABS0Y8J4_9BACT</name>
<dbReference type="RefSeq" id="WP_199387217.1">
    <property type="nucleotide sequence ID" value="NZ_JAEMHL010000001.1"/>
</dbReference>
<feature type="binding site" evidence="7">
    <location>
        <position position="107"/>
    </location>
    <ligand>
        <name>sn-glycerol 3-phosphate</name>
        <dbReference type="ChEBI" id="CHEBI:57597"/>
    </ligand>
</feature>
<keyword evidence="2 7" id="KW-0444">Lipid biosynthesis</keyword>
<dbReference type="EC" id="1.1.1.94" evidence="7"/>
<dbReference type="HAMAP" id="MF_00394">
    <property type="entry name" value="NAD_Glyc3P_dehydrog"/>
    <property type="match status" value="1"/>
</dbReference>
<evidence type="ECO:0000256" key="5">
    <source>
        <dbReference type="ARBA" id="ARBA00023209"/>
    </source>
</evidence>
<dbReference type="NCBIfam" id="NF000940">
    <property type="entry name" value="PRK00094.1-2"/>
    <property type="match status" value="1"/>
</dbReference>
<dbReference type="Pfam" id="PF01210">
    <property type="entry name" value="NAD_Gly3P_dh_N"/>
    <property type="match status" value="1"/>
</dbReference>
<feature type="binding site" evidence="7">
    <location>
        <position position="193"/>
    </location>
    <ligand>
        <name>sn-glycerol 3-phosphate</name>
        <dbReference type="ChEBI" id="CHEBI:57597"/>
    </ligand>
</feature>
<evidence type="ECO:0000256" key="4">
    <source>
        <dbReference type="ARBA" id="ARBA00023098"/>
    </source>
</evidence>
<feature type="binding site" evidence="7">
    <location>
        <position position="13"/>
    </location>
    <ligand>
        <name>NADPH</name>
        <dbReference type="ChEBI" id="CHEBI:57783"/>
    </ligand>
</feature>
<feature type="binding site" evidence="7">
    <location>
        <position position="12"/>
    </location>
    <ligand>
        <name>NADPH</name>
        <dbReference type="ChEBI" id="CHEBI:57783"/>
    </ligand>
</feature>
<comment type="caution">
    <text evidence="12">The sequence shown here is derived from an EMBL/GenBank/DDBJ whole genome shotgun (WGS) entry which is preliminary data.</text>
</comment>
<dbReference type="InterPro" id="IPR013328">
    <property type="entry name" value="6PGD_dom2"/>
</dbReference>
<dbReference type="NCBIfam" id="NF000942">
    <property type="entry name" value="PRK00094.1-4"/>
    <property type="match status" value="1"/>
</dbReference>
<feature type="binding site" evidence="7">
    <location>
        <position position="257"/>
    </location>
    <ligand>
        <name>sn-glycerol 3-phosphate</name>
        <dbReference type="ChEBI" id="CHEBI:57597"/>
    </ligand>
</feature>
<dbReference type="Gene3D" id="1.10.1040.10">
    <property type="entry name" value="N-(1-d-carboxylethyl)-l-norvaline Dehydrogenase, domain 2"/>
    <property type="match status" value="1"/>
</dbReference>
<feature type="active site" description="Proton acceptor" evidence="7">
    <location>
        <position position="193"/>
    </location>
</feature>
<dbReference type="PANTHER" id="PTHR11728:SF1">
    <property type="entry name" value="GLYCEROL-3-PHOSPHATE DEHYDROGENASE [NAD(+)] 2, CHLOROPLASTIC"/>
    <property type="match status" value="1"/>
</dbReference>
<feature type="binding site" evidence="7">
    <location>
        <position position="246"/>
    </location>
    <ligand>
        <name>sn-glycerol 3-phosphate</name>
        <dbReference type="ChEBI" id="CHEBI:57597"/>
    </ligand>
</feature>
<comment type="function">
    <text evidence="7">Catalyzes the reduction of the glycolytic intermediate dihydroxyacetone phosphate (DHAP) to sn-glycerol 3-phosphate (G3P), the key precursor for phospholipid synthesis.</text>
</comment>
<feature type="binding site" evidence="7">
    <location>
        <position position="283"/>
    </location>
    <ligand>
        <name>NADPH</name>
        <dbReference type="ChEBI" id="CHEBI:57783"/>
    </ligand>
</feature>
<evidence type="ECO:0000313" key="13">
    <source>
        <dbReference type="Proteomes" id="UP000614714"/>
    </source>
</evidence>
<keyword evidence="3 7" id="KW-0560">Oxidoreductase</keyword>
<evidence type="ECO:0000259" key="11">
    <source>
        <dbReference type="Pfam" id="PF07479"/>
    </source>
</evidence>
<feature type="domain" description="Glycerol-3-phosphate dehydrogenase NAD-dependent N-terminal" evidence="10">
    <location>
        <begin position="4"/>
        <end position="162"/>
    </location>
</feature>
<keyword evidence="7" id="KW-0547">Nucleotide-binding</keyword>
<accession>A0ABS0Y8J4</accession>
<evidence type="ECO:0000313" key="12">
    <source>
        <dbReference type="EMBL" id="MBJ6748627.1"/>
    </source>
</evidence>
<evidence type="ECO:0000259" key="10">
    <source>
        <dbReference type="Pfam" id="PF01210"/>
    </source>
</evidence>
<feature type="binding site" evidence="7">
    <location>
        <position position="140"/>
    </location>
    <ligand>
        <name>sn-glycerol 3-phosphate</name>
        <dbReference type="ChEBI" id="CHEBI:57597"/>
    </ligand>
</feature>
<dbReference type="PROSITE" id="PS00957">
    <property type="entry name" value="NAD_G3PDH"/>
    <property type="match status" value="1"/>
</dbReference>
<evidence type="ECO:0000256" key="8">
    <source>
        <dbReference type="RuleBase" id="RU000437"/>
    </source>
</evidence>
<dbReference type="GO" id="GO:0047952">
    <property type="term" value="F:glycerol-3-phosphate dehydrogenase [NAD(P)+] activity"/>
    <property type="evidence" value="ECO:0007669"/>
    <property type="project" value="UniProtKB-EC"/>
</dbReference>
<keyword evidence="13" id="KW-1185">Reference proteome</keyword>
<feature type="binding site" evidence="7">
    <location>
        <position position="256"/>
    </location>
    <ligand>
        <name>sn-glycerol 3-phosphate</name>
        <dbReference type="ChEBI" id="CHEBI:57597"/>
    </ligand>
</feature>
<feature type="binding site" evidence="7">
    <location>
        <position position="258"/>
    </location>
    <ligand>
        <name>sn-glycerol 3-phosphate</name>
        <dbReference type="ChEBI" id="CHEBI:57597"/>
    </ligand>
</feature>
<evidence type="ECO:0000256" key="9">
    <source>
        <dbReference type="RuleBase" id="RU000439"/>
    </source>
</evidence>
<comment type="subcellular location">
    <subcellularLocation>
        <location evidence="7">Cytoplasm</location>
    </subcellularLocation>
</comment>
<dbReference type="PIRSF" id="PIRSF000114">
    <property type="entry name" value="Glycerol-3-P_dh"/>
    <property type="match status" value="1"/>
</dbReference>
<keyword evidence="7" id="KW-0521">NADP</keyword>
<comment type="catalytic activity">
    <reaction evidence="7">
        <text>sn-glycerol 3-phosphate + NAD(+) = dihydroxyacetone phosphate + NADH + H(+)</text>
        <dbReference type="Rhea" id="RHEA:11092"/>
        <dbReference type="ChEBI" id="CHEBI:15378"/>
        <dbReference type="ChEBI" id="CHEBI:57540"/>
        <dbReference type="ChEBI" id="CHEBI:57597"/>
        <dbReference type="ChEBI" id="CHEBI:57642"/>
        <dbReference type="ChEBI" id="CHEBI:57945"/>
        <dbReference type="EC" id="1.1.1.94"/>
    </reaction>
</comment>
<dbReference type="SUPFAM" id="SSF48179">
    <property type="entry name" value="6-phosphogluconate dehydrogenase C-terminal domain-like"/>
    <property type="match status" value="1"/>
</dbReference>
<sequence>MLEKVAVIGAGSWGTTLADLLAKKGHQVTLWAYEPELVVTMRETRENNLFLPGITLQESLAFTNDLEEAYRGCTMVLCVVPSQLVRRVITNSLPFIPQDALIISASKGIEVDTLATVSEIYQEILPAEMYANFAALSGPSFAREVAQEMPTAVAAAAATEQIARRVQEAFNTNFFRVYRNSDVVGVELGGAIKNVIAIAAGISDGLGFGSNTRAALITRGLAEMTRLGLAMGAQPATFAGLAGMGDLVLTCTGDLSRNRSVGIQIGQGRRLDEILGEMRMVAEGVKTTESAYNLARKLGVEMPIIDQMYQMLYQNKPAREAVLELMTRNLKAEGA</sequence>
<feature type="binding site" evidence="7">
    <location>
        <position position="257"/>
    </location>
    <ligand>
        <name>NADPH</name>
        <dbReference type="ChEBI" id="CHEBI:57783"/>
    </ligand>
</feature>
<keyword evidence="7" id="KW-0963">Cytoplasm</keyword>
<dbReference type="InterPro" id="IPR011128">
    <property type="entry name" value="G3P_DH_NAD-dep_N"/>
</dbReference>
<dbReference type="Pfam" id="PF07479">
    <property type="entry name" value="NAD_Gly3P_dh_C"/>
    <property type="match status" value="1"/>
</dbReference>
<keyword evidence="6 7" id="KW-1208">Phospholipid metabolism</keyword>
<comment type="catalytic activity">
    <reaction evidence="7 9">
        <text>sn-glycerol 3-phosphate + NADP(+) = dihydroxyacetone phosphate + NADPH + H(+)</text>
        <dbReference type="Rhea" id="RHEA:11096"/>
        <dbReference type="ChEBI" id="CHEBI:15378"/>
        <dbReference type="ChEBI" id="CHEBI:57597"/>
        <dbReference type="ChEBI" id="CHEBI:57642"/>
        <dbReference type="ChEBI" id="CHEBI:57783"/>
        <dbReference type="ChEBI" id="CHEBI:58349"/>
        <dbReference type="EC" id="1.1.1.94"/>
    </reaction>
</comment>
<dbReference type="Proteomes" id="UP000614714">
    <property type="component" value="Unassembled WGS sequence"/>
</dbReference>
<keyword evidence="4 7" id="KW-0443">Lipid metabolism</keyword>
<dbReference type="EMBL" id="JAEMHL010000001">
    <property type="protein sequence ID" value="MBJ6748627.1"/>
    <property type="molecule type" value="Genomic_DNA"/>
</dbReference>
<feature type="domain" description="Glycerol-3-phosphate dehydrogenase NAD-dependent C-terminal" evidence="11">
    <location>
        <begin position="182"/>
        <end position="322"/>
    </location>
</feature>
<dbReference type="InterPro" id="IPR006168">
    <property type="entry name" value="G3P_DH_NAD-dep"/>
</dbReference>
<feature type="binding site" evidence="7">
    <location>
        <position position="142"/>
    </location>
    <ligand>
        <name>NADPH</name>
        <dbReference type="ChEBI" id="CHEBI:57783"/>
    </ligand>
</feature>
<comment type="similarity">
    <text evidence="1 7 8">Belongs to the NAD-dependent glycerol-3-phosphate dehydrogenase family.</text>
</comment>
<feature type="binding site" evidence="7">
    <location>
        <position position="107"/>
    </location>
    <ligand>
        <name>NADPH</name>
        <dbReference type="ChEBI" id="CHEBI:57783"/>
    </ligand>
</feature>
<dbReference type="NCBIfam" id="NF000941">
    <property type="entry name" value="PRK00094.1-3"/>
    <property type="match status" value="1"/>
</dbReference>
<dbReference type="InterPro" id="IPR036291">
    <property type="entry name" value="NAD(P)-bd_dom_sf"/>
</dbReference>
<evidence type="ECO:0000256" key="1">
    <source>
        <dbReference type="ARBA" id="ARBA00011009"/>
    </source>
</evidence>
<dbReference type="Gene3D" id="3.40.50.720">
    <property type="entry name" value="NAD(P)-binding Rossmann-like Domain"/>
    <property type="match status" value="1"/>
</dbReference>
<dbReference type="InterPro" id="IPR008927">
    <property type="entry name" value="6-PGluconate_DH-like_C_sf"/>
</dbReference>
<evidence type="ECO:0000256" key="7">
    <source>
        <dbReference type="HAMAP-Rule" id="MF_00394"/>
    </source>
</evidence>
<reference evidence="12 13" key="1">
    <citation type="submission" date="2020-12" db="EMBL/GenBank/DDBJ databases">
        <title>Geomonas sp. Red421, isolated from paddy soil.</title>
        <authorList>
            <person name="Xu Z."/>
            <person name="Zhang Z."/>
            <person name="Masuda Y."/>
            <person name="Itoh H."/>
            <person name="Senoo K."/>
        </authorList>
    </citation>
    <scope>NUCLEOTIDE SEQUENCE [LARGE SCALE GENOMIC DNA]</scope>
    <source>
        <strain evidence="12 13">Red421</strain>
    </source>
</reference>
<protein>
    <recommendedName>
        <fullName evidence="7">Glycerol-3-phosphate dehydrogenase [NAD(P)+]</fullName>
        <ecNumber evidence="7">1.1.1.94</ecNumber>
    </recommendedName>
    <alternativeName>
        <fullName evidence="7">NAD(P)(+)-dependent glycerol-3-phosphate dehydrogenase</fullName>
    </alternativeName>
    <alternativeName>
        <fullName evidence="7">NAD(P)H-dependent dihydroxyacetone-phosphate reductase</fullName>
    </alternativeName>
</protein>
<evidence type="ECO:0000256" key="3">
    <source>
        <dbReference type="ARBA" id="ARBA00023002"/>
    </source>
</evidence>
<organism evidence="12 13">
    <name type="scientific">Geomonas anaerohicana</name>
    <dbReference type="NCBI Taxonomy" id="2798583"/>
    <lineage>
        <taxon>Bacteria</taxon>
        <taxon>Pseudomonadati</taxon>
        <taxon>Thermodesulfobacteriota</taxon>
        <taxon>Desulfuromonadia</taxon>
        <taxon>Geobacterales</taxon>
        <taxon>Geobacteraceae</taxon>
        <taxon>Geomonas</taxon>
    </lineage>
</organism>
<gene>
    <name evidence="7" type="primary">gpsA</name>
    <name evidence="12" type="ORF">JFN91_00195</name>
</gene>
<proteinExistence type="inferred from homology"/>
<feature type="binding site" evidence="7">
    <location>
        <position position="138"/>
    </location>
    <ligand>
        <name>sn-glycerol 3-phosphate</name>
        <dbReference type="ChEBI" id="CHEBI:57597"/>
    </ligand>
</feature>
<evidence type="ECO:0000256" key="6">
    <source>
        <dbReference type="ARBA" id="ARBA00023264"/>
    </source>
</evidence>
<dbReference type="InterPro" id="IPR006109">
    <property type="entry name" value="G3P_DH_NAD-dep_C"/>
</dbReference>